<evidence type="ECO:0000256" key="4">
    <source>
        <dbReference type="ARBA" id="ARBA00022448"/>
    </source>
</evidence>
<evidence type="ECO:0000256" key="6">
    <source>
        <dbReference type="ARBA" id="ARBA00022792"/>
    </source>
</evidence>
<dbReference type="GO" id="GO:0045275">
    <property type="term" value="C:respiratory chain complex III"/>
    <property type="evidence" value="ECO:0007669"/>
    <property type="project" value="InterPro"/>
</dbReference>
<comment type="subunit">
    <text evidence="12">Component of the ubiquinol-cytochrome c oxidoreductase (cytochrome b-c1 complex, complex III, CIII), a multisubunit enzyme composed of 3 respiratory subunits cytochrome b, cytochrome c1 and Rieske protein, 2 core protein subunits, and additional low-molecular weight protein subunits. The complex exists as an obligatory dimer and forms supercomplexes (SCs) in the inner mitochondrial membrane with cytochrome c oxidase (complex IV, CIV).</text>
</comment>
<evidence type="ECO:0000256" key="3">
    <source>
        <dbReference type="ARBA" id="ARBA00016323"/>
    </source>
</evidence>
<keyword evidence="4" id="KW-0813">Transport</keyword>
<name>A0A182E4V7_ONCOC</name>
<comment type="subcellular location">
    <subcellularLocation>
        <location evidence="1">Mitochondrion inner membrane</location>
        <topology evidence="1">Peripheral membrane protein</topology>
        <orientation evidence="1">Matrix side</orientation>
    </subcellularLocation>
</comment>
<organism evidence="15">
    <name type="scientific">Onchocerca ochengi</name>
    <name type="common">Filarial nematode worm</name>
    <dbReference type="NCBI Taxonomy" id="42157"/>
    <lineage>
        <taxon>Eukaryota</taxon>
        <taxon>Metazoa</taxon>
        <taxon>Ecdysozoa</taxon>
        <taxon>Nematoda</taxon>
        <taxon>Chromadorea</taxon>
        <taxon>Rhabditida</taxon>
        <taxon>Spirurina</taxon>
        <taxon>Spiruromorpha</taxon>
        <taxon>Filarioidea</taxon>
        <taxon>Onchocercidae</taxon>
        <taxon>Onchocerca</taxon>
    </lineage>
</organism>
<evidence type="ECO:0000256" key="10">
    <source>
        <dbReference type="ARBA" id="ARBA00031021"/>
    </source>
</evidence>
<evidence type="ECO:0000256" key="2">
    <source>
        <dbReference type="ARBA" id="ARBA00008554"/>
    </source>
</evidence>
<accession>A0A182E4V7</accession>
<evidence type="ECO:0000256" key="9">
    <source>
        <dbReference type="ARBA" id="ARBA00023136"/>
    </source>
</evidence>
<keyword evidence="7" id="KW-0249">Electron transport</keyword>
<comment type="similarity">
    <text evidence="2">Belongs to the UQCRB/QCR7 family.</text>
</comment>
<evidence type="ECO:0000256" key="7">
    <source>
        <dbReference type="ARBA" id="ARBA00022982"/>
    </source>
</evidence>
<reference evidence="13 14" key="2">
    <citation type="submission" date="2018-08" db="EMBL/GenBank/DDBJ databases">
        <authorList>
            <person name="Laetsch R D."/>
            <person name="Stevens L."/>
            <person name="Kumar S."/>
            <person name="Blaxter L. M."/>
        </authorList>
    </citation>
    <scope>NUCLEOTIDE SEQUENCE [LARGE SCALE GENOMIC DNA]</scope>
</reference>
<dbReference type="GO" id="GO:0005743">
    <property type="term" value="C:mitochondrial inner membrane"/>
    <property type="evidence" value="ECO:0007669"/>
    <property type="project" value="UniProtKB-SubCell"/>
</dbReference>
<dbReference type="EMBL" id="UYRW01000537">
    <property type="protein sequence ID" value="VDK67707.1"/>
    <property type="molecule type" value="Genomic_DNA"/>
</dbReference>
<dbReference type="AlphaFoldDB" id="A0A182E4V7"/>
<keyword evidence="6" id="KW-0999">Mitochondrion inner membrane</keyword>
<dbReference type="InterPro" id="IPR036544">
    <property type="entry name" value="QCR7_sf"/>
</dbReference>
<gene>
    <name evidence="13" type="ORF">NOO_LOCUS3031</name>
</gene>
<dbReference type="GO" id="GO:0006122">
    <property type="term" value="P:mitochondrial electron transport, ubiquinol to cytochrome c"/>
    <property type="evidence" value="ECO:0007669"/>
    <property type="project" value="InterPro"/>
</dbReference>
<keyword evidence="5" id="KW-0679">Respiratory chain</keyword>
<evidence type="ECO:0000256" key="5">
    <source>
        <dbReference type="ARBA" id="ARBA00022660"/>
    </source>
</evidence>
<evidence type="ECO:0000256" key="12">
    <source>
        <dbReference type="ARBA" id="ARBA00038521"/>
    </source>
</evidence>
<evidence type="ECO:0000256" key="1">
    <source>
        <dbReference type="ARBA" id="ARBA00004443"/>
    </source>
</evidence>
<dbReference type="Proteomes" id="UP000271087">
    <property type="component" value="Unassembled WGS sequence"/>
</dbReference>
<evidence type="ECO:0000313" key="15">
    <source>
        <dbReference type="WBParaSite" id="nOo.2.0.1.t03031-RA"/>
    </source>
</evidence>
<keyword evidence="14" id="KW-1185">Reference proteome</keyword>
<sequence>MFANKHVLRSKQLAHEFFSQIKLIFRNNSVVFILPCEIGYEQMVRTTLLAKVAFSQPSLLARWEKVSPAVKNIKFTYNGKWAQMLRYFFWSYGWSGRRYGLLFHDQCFEPAAEVKEALRRLNLKEPWLFDERKIRLYHAHSLKSHGERLPKEKWTKWEDETWYLKPYLDEIEEEKKTRANTSGLLPTFRLKGRH</sequence>
<dbReference type="PANTHER" id="PTHR12022:SF0">
    <property type="entry name" value="CYTOCHROME B-C1 COMPLEX SUBUNIT 7"/>
    <property type="match status" value="1"/>
</dbReference>
<dbReference type="SUPFAM" id="SSF81524">
    <property type="entry name" value="14 kDa protein of cytochrome bc1 complex (Ubiquinol-cytochrome c reductase)"/>
    <property type="match status" value="1"/>
</dbReference>
<keyword evidence="9" id="KW-0472">Membrane</keyword>
<dbReference type="Gene3D" id="1.10.1090.10">
    <property type="entry name" value="Cytochrome b-c1 complex subunit 7"/>
    <property type="match status" value="1"/>
</dbReference>
<proteinExistence type="inferred from homology"/>
<evidence type="ECO:0000313" key="14">
    <source>
        <dbReference type="Proteomes" id="UP000271087"/>
    </source>
</evidence>
<evidence type="ECO:0000256" key="11">
    <source>
        <dbReference type="ARBA" id="ARBA00032927"/>
    </source>
</evidence>
<protein>
    <recommendedName>
        <fullName evidence="3">Cytochrome b-c1 complex subunit 7</fullName>
    </recommendedName>
    <alternativeName>
        <fullName evidence="10">Complex III subunit VII</fullName>
    </alternativeName>
    <alternativeName>
        <fullName evidence="11">Ubiquinol-cytochrome c reductase complex 14 kDa protein</fullName>
    </alternativeName>
</protein>
<dbReference type="PANTHER" id="PTHR12022">
    <property type="entry name" value="UBIQUINOL-CYTOCHROME C REDUCTASE COMPLEX 14 KD PROTEIN"/>
    <property type="match status" value="1"/>
</dbReference>
<dbReference type="InterPro" id="IPR003197">
    <property type="entry name" value="QCR7"/>
</dbReference>
<reference evidence="15" key="1">
    <citation type="submission" date="2016-06" db="UniProtKB">
        <authorList>
            <consortium name="WormBaseParasite"/>
        </authorList>
    </citation>
    <scope>IDENTIFICATION</scope>
</reference>
<evidence type="ECO:0000313" key="13">
    <source>
        <dbReference type="EMBL" id="VDK67707.1"/>
    </source>
</evidence>
<dbReference type="Pfam" id="PF02271">
    <property type="entry name" value="UCR_14kD"/>
    <property type="match status" value="1"/>
</dbReference>
<dbReference type="OrthoDB" id="425749at2759"/>
<dbReference type="FunFam" id="1.10.1090.10:FF:000004">
    <property type="entry name" value="Probable cytochrome b-c1 complex subunit 7"/>
    <property type="match status" value="1"/>
</dbReference>
<dbReference type="WBParaSite" id="nOo.2.0.1.t03031-RA">
    <property type="protein sequence ID" value="nOo.2.0.1.t03031-RA"/>
    <property type="gene ID" value="nOo.2.0.1.g03031"/>
</dbReference>
<dbReference type="STRING" id="42157.A0A182E4V7"/>
<keyword evidence="8" id="KW-0496">Mitochondrion</keyword>
<evidence type="ECO:0000256" key="8">
    <source>
        <dbReference type="ARBA" id="ARBA00023128"/>
    </source>
</evidence>